<dbReference type="InParanoid" id="A0A3Q0KK71"/>
<dbReference type="AlphaFoldDB" id="A0A3Q0KK71"/>
<reference evidence="1" key="1">
    <citation type="journal article" date="2012" name="PLoS Negl. Trop. Dis.">
        <title>A systematically improved high quality genome and transcriptome of the human blood fluke Schistosoma mansoni.</title>
        <authorList>
            <person name="Protasio A.V."/>
            <person name="Tsai I.J."/>
            <person name="Babbage A."/>
            <person name="Nichol S."/>
            <person name="Hunt M."/>
            <person name="Aslett M.A."/>
            <person name="De Silva N."/>
            <person name="Velarde G.S."/>
            <person name="Anderson T.J."/>
            <person name="Clark R.C."/>
            <person name="Davidson C."/>
            <person name="Dillon G.P."/>
            <person name="Holroyd N.E."/>
            <person name="LoVerde P.T."/>
            <person name="Lloyd C."/>
            <person name="McQuillan J."/>
            <person name="Oliveira G."/>
            <person name="Otto T.D."/>
            <person name="Parker-Manuel S.J."/>
            <person name="Quail M.A."/>
            <person name="Wilson R.A."/>
            <person name="Zerlotini A."/>
            <person name="Dunne D.W."/>
            <person name="Berriman M."/>
        </authorList>
    </citation>
    <scope>NUCLEOTIDE SEQUENCE [LARGE SCALE GENOMIC DNA]</scope>
    <source>
        <strain evidence="1">Puerto Rican</strain>
    </source>
</reference>
<organism evidence="1 2">
    <name type="scientific">Schistosoma mansoni</name>
    <name type="common">Blood fluke</name>
    <dbReference type="NCBI Taxonomy" id="6183"/>
    <lineage>
        <taxon>Eukaryota</taxon>
        <taxon>Metazoa</taxon>
        <taxon>Spiralia</taxon>
        <taxon>Lophotrochozoa</taxon>
        <taxon>Platyhelminthes</taxon>
        <taxon>Trematoda</taxon>
        <taxon>Digenea</taxon>
        <taxon>Strigeidida</taxon>
        <taxon>Schistosomatoidea</taxon>
        <taxon>Schistosomatidae</taxon>
        <taxon>Schistosoma</taxon>
    </lineage>
</organism>
<accession>A0A3Q0KK71</accession>
<sequence>MYTYIYTYLIHIRHSSKQQQQQQQQINLHFNYTLTQIYKHPRNTEYNHTQYTTLHLRHNLKNKQTQIHIHTQVLRAHYQNTITVRNYSILNNQFIQSLNHSFIKV</sequence>
<reference evidence="2" key="2">
    <citation type="submission" date="2018-12" db="UniProtKB">
        <authorList>
            <consortium name="WormBaseParasite"/>
        </authorList>
    </citation>
    <scope>IDENTIFICATION</scope>
    <source>
        <strain evidence="2">Puerto Rican</strain>
    </source>
</reference>
<evidence type="ECO:0000313" key="1">
    <source>
        <dbReference type="Proteomes" id="UP000008854"/>
    </source>
</evidence>
<proteinExistence type="predicted"/>
<name>A0A3Q0KK71_SCHMA</name>
<dbReference type="ExpressionAtlas" id="A0A3Q0KK71">
    <property type="expression patterns" value="baseline"/>
</dbReference>
<keyword evidence="1" id="KW-1185">Reference proteome</keyword>
<protein>
    <submittedName>
        <fullName evidence="2">Smp_205050</fullName>
    </submittedName>
</protein>
<evidence type="ECO:0000313" key="2">
    <source>
        <dbReference type="WBParaSite" id="Smp_106750.1"/>
    </source>
</evidence>
<dbReference type="WBParaSite" id="Smp_106750.1">
    <property type="protein sequence ID" value="Smp_106750.1"/>
    <property type="gene ID" value="Smp_106750"/>
</dbReference>
<dbReference type="Proteomes" id="UP000008854">
    <property type="component" value="Unassembled WGS sequence"/>
</dbReference>